<protein>
    <submittedName>
        <fullName evidence="9">Purine permease</fullName>
    </submittedName>
</protein>
<feature type="transmembrane region" description="Helical" evidence="8">
    <location>
        <begin position="184"/>
        <end position="204"/>
    </location>
</feature>
<evidence type="ECO:0000313" key="9">
    <source>
        <dbReference type="EMBL" id="MCL7930762.1"/>
    </source>
</evidence>
<evidence type="ECO:0000256" key="4">
    <source>
        <dbReference type="ARBA" id="ARBA00022692"/>
    </source>
</evidence>
<keyword evidence="6 8" id="KW-0472">Membrane</keyword>
<comment type="caution">
    <text evidence="9">The sequence shown here is derived from an EMBL/GenBank/DDBJ whole genome shotgun (WGS) entry which is preliminary data.</text>
</comment>
<keyword evidence="5 8" id="KW-1133">Transmembrane helix</keyword>
<evidence type="ECO:0000256" key="7">
    <source>
        <dbReference type="SAM" id="MobiDB-lite"/>
    </source>
</evidence>
<feature type="transmembrane region" description="Helical" evidence="8">
    <location>
        <begin position="419"/>
        <end position="443"/>
    </location>
</feature>
<feature type="transmembrane region" description="Helical" evidence="8">
    <location>
        <begin position="359"/>
        <end position="383"/>
    </location>
</feature>
<feature type="transmembrane region" description="Helical" evidence="8">
    <location>
        <begin position="210"/>
        <end position="232"/>
    </location>
</feature>
<dbReference type="RefSeq" id="WP_250082632.1">
    <property type="nucleotide sequence ID" value="NZ_JAMJPJ010000021.1"/>
</dbReference>
<feature type="transmembrane region" description="Helical" evidence="8">
    <location>
        <begin position="41"/>
        <end position="61"/>
    </location>
</feature>
<dbReference type="NCBIfam" id="TIGR00801">
    <property type="entry name" value="ncs2"/>
    <property type="match status" value="1"/>
</dbReference>
<dbReference type="InterPro" id="IPR006043">
    <property type="entry name" value="NCS2"/>
</dbReference>
<comment type="subcellular location">
    <subcellularLocation>
        <location evidence="1">Membrane</location>
        <topology evidence="1">Multi-pass membrane protein</topology>
    </subcellularLocation>
</comment>
<dbReference type="NCBIfam" id="NF037981">
    <property type="entry name" value="NCS2_1"/>
    <property type="match status" value="1"/>
</dbReference>
<feature type="compositionally biased region" description="Polar residues" evidence="7">
    <location>
        <begin position="473"/>
        <end position="485"/>
    </location>
</feature>
<dbReference type="PROSITE" id="PS01116">
    <property type="entry name" value="XANTH_URACIL_PERMASE"/>
    <property type="match status" value="1"/>
</dbReference>
<evidence type="ECO:0000256" key="3">
    <source>
        <dbReference type="ARBA" id="ARBA00022448"/>
    </source>
</evidence>
<feature type="compositionally biased region" description="Basic and acidic residues" evidence="7">
    <location>
        <begin position="454"/>
        <end position="472"/>
    </location>
</feature>
<dbReference type="PANTHER" id="PTHR42810:SF2">
    <property type="entry name" value="PURINE PERMEASE C1399.01C-RELATED"/>
    <property type="match status" value="1"/>
</dbReference>
<dbReference type="InterPro" id="IPR006042">
    <property type="entry name" value="Xan_ur_permease"/>
</dbReference>
<reference evidence="9" key="1">
    <citation type="submission" date="2022-05" db="EMBL/GenBank/DDBJ databases">
        <title>Halomonas geminus sp. nov. and Halomonas llamarensis sp. nov. isolated from high-altitude salars of the Atacama Desert.</title>
        <authorList>
            <person name="Hintersatz C."/>
            <person name="Rojas L.A."/>
            <person name="Wei T.-S."/>
            <person name="Kutschke S."/>
            <person name="Lehmann F."/>
            <person name="Jain R."/>
            <person name="Pollmann K."/>
        </authorList>
    </citation>
    <scope>NUCLEOTIDE SEQUENCE</scope>
    <source>
        <strain evidence="9">ATCHA</strain>
    </source>
</reference>
<keyword evidence="3" id="KW-0813">Transport</keyword>
<sequence>MSKTSYASDPRKRTREKNTSLFDFYGKPRFLKVLPLSLQHLLAMIAGVITPPIIVAGVVGASIEEKLLLIQIAVLASGVCTVFHLYGVWKFGARLPAIFGVGFAYVPTLVAVGAQYGIEGILGAQLIGGMAMVVVGYFIQYIRHLFPPVVAGTVVLVIGLSLYDIAIRYMAGSGNVDAPNFGDPLNWIVAIITLLTVLVAAQFGKGVIKLSAIIVGIVVGYLLSLALGMVSFENVTNATWIAVPEVMPFEMEFHPAAIASMIVICIINSVQTIGDLSATTVGGMNRELKTKELTGGLLGNGLTTTVSSFFGALPTSTFSQNVGIVAMTKVISRYVLALAGIFMILAGLSPKFGAIMTTIPYPVLGGATITVFGMITMTGIQLLVKDEMSARNMTIVGLALALSLGIASVPAAIEQFPDILRNLIGGAPIVVAAITAFTLNIVLPNKSLSDEAKEREAIAKADEEAAKAESDKLNQVQPQGNGTSD</sequence>
<dbReference type="Proteomes" id="UP001165308">
    <property type="component" value="Unassembled WGS sequence"/>
</dbReference>
<keyword evidence="10" id="KW-1185">Reference proteome</keyword>
<keyword evidence="4 8" id="KW-0812">Transmembrane</keyword>
<name>A0ABT0SSE8_9GAMM</name>
<feature type="transmembrane region" description="Helical" evidence="8">
    <location>
        <begin position="145"/>
        <end position="163"/>
    </location>
</feature>
<organism evidence="9 10">
    <name type="scientific">Halomonas llamarensis</name>
    <dbReference type="NCBI Taxonomy" id="2945104"/>
    <lineage>
        <taxon>Bacteria</taxon>
        <taxon>Pseudomonadati</taxon>
        <taxon>Pseudomonadota</taxon>
        <taxon>Gammaproteobacteria</taxon>
        <taxon>Oceanospirillales</taxon>
        <taxon>Halomonadaceae</taxon>
        <taxon>Halomonas</taxon>
    </lineage>
</organism>
<feature type="transmembrane region" description="Helical" evidence="8">
    <location>
        <begin position="121"/>
        <end position="139"/>
    </location>
</feature>
<dbReference type="Pfam" id="PF00860">
    <property type="entry name" value="Xan_ur_permease"/>
    <property type="match status" value="1"/>
</dbReference>
<evidence type="ECO:0000256" key="1">
    <source>
        <dbReference type="ARBA" id="ARBA00004141"/>
    </source>
</evidence>
<evidence type="ECO:0000256" key="8">
    <source>
        <dbReference type="SAM" id="Phobius"/>
    </source>
</evidence>
<evidence type="ECO:0000256" key="2">
    <source>
        <dbReference type="ARBA" id="ARBA00008821"/>
    </source>
</evidence>
<accession>A0ABT0SSE8</accession>
<feature type="transmembrane region" description="Helical" evidence="8">
    <location>
        <begin position="68"/>
        <end position="89"/>
    </location>
</feature>
<comment type="similarity">
    <text evidence="2">Belongs to the nucleobase:cation symporter-2 (NCS2) (TC 2.A.40) family.</text>
</comment>
<dbReference type="PANTHER" id="PTHR42810">
    <property type="entry name" value="PURINE PERMEASE C1399.01C-RELATED"/>
    <property type="match status" value="1"/>
</dbReference>
<evidence type="ECO:0000256" key="6">
    <source>
        <dbReference type="ARBA" id="ARBA00023136"/>
    </source>
</evidence>
<proteinExistence type="inferred from homology"/>
<dbReference type="EMBL" id="JAMJPJ010000021">
    <property type="protein sequence ID" value="MCL7930762.1"/>
    <property type="molecule type" value="Genomic_DNA"/>
</dbReference>
<evidence type="ECO:0000256" key="5">
    <source>
        <dbReference type="ARBA" id="ARBA00022989"/>
    </source>
</evidence>
<feature type="transmembrane region" description="Helical" evidence="8">
    <location>
        <begin position="334"/>
        <end position="353"/>
    </location>
</feature>
<evidence type="ECO:0000313" key="10">
    <source>
        <dbReference type="Proteomes" id="UP001165308"/>
    </source>
</evidence>
<feature type="transmembrane region" description="Helical" evidence="8">
    <location>
        <begin position="253"/>
        <end position="273"/>
    </location>
</feature>
<feature type="transmembrane region" description="Helical" evidence="8">
    <location>
        <begin position="395"/>
        <end position="413"/>
    </location>
</feature>
<feature type="transmembrane region" description="Helical" evidence="8">
    <location>
        <begin position="95"/>
        <end position="114"/>
    </location>
</feature>
<feature type="region of interest" description="Disordered" evidence="7">
    <location>
        <begin position="454"/>
        <end position="485"/>
    </location>
</feature>
<gene>
    <name evidence="9" type="ORF">M8006_12380</name>
</gene>